<reference evidence="4 5" key="1">
    <citation type="submission" date="2018-03" db="EMBL/GenBank/DDBJ databases">
        <authorList>
            <person name="Guldener U."/>
        </authorList>
    </citation>
    <scope>NUCLEOTIDE SEQUENCE [LARGE SCALE GENOMIC DNA]</scope>
    <source>
        <strain evidence="4 5">DAOM196992</strain>
    </source>
</reference>
<feature type="region of interest" description="Disordered" evidence="2">
    <location>
        <begin position="584"/>
        <end position="618"/>
    </location>
</feature>
<dbReference type="OrthoDB" id="19928at2759"/>
<keyword evidence="5" id="KW-1185">Reference proteome</keyword>
<dbReference type="PANTHER" id="PTHR22978">
    <property type="entry name" value="B-CELL TRANSLOCATION GENE"/>
    <property type="match status" value="1"/>
</dbReference>
<dbReference type="PANTHER" id="PTHR22978:SF22">
    <property type="entry name" value="BTG FAMILY PROTEIN"/>
    <property type="match status" value="1"/>
</dbReference>
<dbReference type="GO" id="GO:0005737">
    <property type="term" value="C:cytoplasm"/>
    <property type="evidence" value="ECO:0007669"/>
    <property type="project" value="TreeGrafter"/>
</dbReference>
<evidence type="ECO:0000313" key="5">
    <source>
        <dbReference type="Proteomes" id="UP000323386"/>
    </source>
</evidence>
<dbReference type="EMBL" id="OOIP01000010">
    <property type="protein sequence ID" value="SPO38476.1"/>
    <property type="molecule type" value="Genomic_DNA"/>
</dbReference>
<dbReference type="AlphaFoldDB" id="A0A5C3F3G8"/>
<protein>
    <recommendedName>
        <fullName evidence="3">Anti-proliferative protein domain-containing protein</fullName>
    </recommendedName>
</protein>
<evidence type="ECO:0000259" key="3">
    <source>
        <dbReference type="SMART" id="SM00099"/>
    </source>
</evidence>
<feature type="region of interest" description="Disordered" evidence="2">
    <location>
        <begin position="258"/>
        <end position="286"/>
    </location>
</feature>
<dbReference type="InterPro" id="IPR033332">
    <property type="entry name" value="BTG"/>
</dbReference>
<feature type="region of interest" description="Disordered" evidence="2">
    <location>
        <begin position="180"/>
        <end position="218"/>
    </location>
</feature>
<comment type="similarity">
    <text evidence="1">Belongs to the BTG family.</text>
</comment>
<dbReference type="Gene3D" id="3.90.640.90">
    <property type="entry name" value="Anti-proliferative protein, N-terminal domain"/>
    <property type="match status" value="1"/>
</dbReference>
<dbReference type="InterPro" id="IPR002087">
    <property type="entry name" value="Anti_prolifrtn"/>
</dbReference>
<evidence type="ECO:0000256" key="1">
    <source>
        <dbReference type="ARBA" id="ARBA00007989"/>
    </source>
</evidence>
<accession>A0A5C3F3G8</accession>
<dbReference type="Proteomes" id="UP000323386">
    <property type="component" value="Unassembled WGS sequence"/>
</dbReference>
<evidence type="ECO:0000313" key="4">
    <source>
        <dbReference type="EMBL" id="SPO38476.1"/>
    </source>
</evidence>
<dbReference type="SUPFAM" id="SSF160696">
    <property type="entry name" value="BTG domain-like"/>
    <property type="match status" value="1"/>
</dbReference>
<organism evidence="4 5">
    <name type="scientific">Pseudozyma flocculosa</name>
    <dbReference type="NCBI Taxonomy" id="84751"/>
    <lineage>
        <taxon>Eukaryota</taxon>
        <taxon>Fungi</taxon>
        <taxon>Dikarya</taxon>
        <taxon>Basidiomycota</taxon>
        <taxon>Ustilaginomycotina</taxon>
        <taxon>Ustilaginomycetes</taxon>
        <taxon>Ustilaginales</taxon>
        <taxon>Ustilaginaceae</taxon>
        <taxon>Pseudozyma</taxon>
    </lineage>
</organism>
<dbReference type="GO" id="GO:0005634">
    <property type="term" value="C:nucleus"/>
    <property type="evidence" value="ECO:0007669"/>
    <property type="project" value="TreeGrafter"/>
</dbReference>
<feature type="domain" description="Anti-proliferative protein" evidence="3">
    <location>
        <begin position="1"/>
        <end position="134"/>
    </location>
</feature>
<evidence type="ECO:0000256" key="2">
    <source>
        <dbReference type="SAM" id="MobiDB-lite"/>
    </source>
</evidence>
<name>A0A5C3F3G8_9BASI</name>
<feature type="compositionally biased region" description="Basic residues" evidence="2">
    <location>
        <begin position="597"/>
        <end position="616"/>
    </location>
</feature>
<feature type="compositionally biased region" description="Polar residues" evidence="2">
    <location>
        <begin position="258"/>
        <end position="273"/>
    </location>
</feature>
<proteinExistence type="inferred from homology"/>
<dbReference type="InterPro" id="IPR036054">
    <property type="entry name" value="BTG-like_sf"/>
</dbReference>
<gene>
    <name evidence="4" type="ORF">PSFLO_03954</name>
</gene>
<sequence>MFSEVEAAATHIVSLIRSRSQDRDEPISASAIDTFGESLRQQLRARCQSCWYVDEADRGSASRAIAWQAHSAGEGPDRAILSACTAVLESQAEEGEILASTGGAAALDLARRWLPTPFTMWIDPQCVAIRMGSGPGAARSQFDVDSRPSSSSSAVSVVWGKLLAQHGDEQRPAVTVTLTSALPAPERRPVQIVRPESRYPSSLANGGKPQHARNLSTSSCGSSIAGLTRSASISSHGSLSTEATSYFSEDESVGCPSLTSPWSCASSTSNSPRAPSEGEAEHGDETISRTPFRGASLFFGDGDDAGDCTIQADDAADCTLVLEESAEIVSTPRNATHLASRPQRTRTESVCSSINDEGQAKSNYTIHDNGNVGVLGGGVRLGGSRPAAAAPPLGAAAFGGPSHPAVSRHRQHTSSKSVGSVYNPNLIVRDLQKQDPFFAAAATYSAPSHSIPLPPLPLPTPLAYGGHNGSSAYGHHQNLHRPAPMHAPRGYAGGLVHAAAPPAFLGQYGSFGGNVPPMLNGPRVGGSSFLCGGGYEPSMLHGLEAGGYGPKQGYGHGHGHGHSASVTFAPSMLGYDHPDCDDASVGGAGTGGETGRRRVRSRGRRSRGRGAGRAARRQAAALKALQEAGDELDGGGLGLDVDGASSDAAFSRCSTPSASEFGTGSCYSSASSSPAKPLAAAVDRQPSYHLTSNTITTTTTTATTKEIEMFAPRFPGQPLTAHA</sequence>
<dbReference type="Pfam" id="PF07742">
    <property type="entry name" value="BTG"/>
    <property type="match status" value="1"/>
</dbReference>
<dbReference type="SMART" id="SM00099">
    <property type="entry name" value="btg1"/>
    <property type="match status" value="1"/>
</dbReference>